<accession>A0ABY5SBA5</accession>
<dbReference type="EMBL" id="CP091430">
    <property type="protein sequence ID" value="UVI30944.1"/>
    <property type="molecule type" value="Genomic_DNA"/>
</dbReference>
<dbReference type="InterPro" id="IPR011009">
    <property type="entry name" value="Kinase-like_dom_sf"/>
</dbReference>
<dbReference type="RefSeq" id="WP_258387007.1">
    <property type="nucleotide sequence ID" value="NZ_CP091430.1"/>
</dbReference>
<reference evidence="1" key="1">
    <citation type="submission" date="2022-01" db="EMBL/GenBank/DDBJ databases">
        <title>Paenibacillus spongiae sp. nov., isolated from marine sponge.</title>
        <authorList>
            <person name="Li Z."/>
            <person name="Zhang M."/>
        </authorList>
    </citation>
    <scope>NUCLEOTIDE SEQUENCE</scope>
    <source>
        <strain evidence="1">PHS-Z3</strain>
    </source>
</reference>
<evidence type="ECO:0008006" key="3">
    <source>
        <dbReference type="Google" id="ProtNLM"/>
    </source>
</evidence>
<organism evidence="1 2">
    <name type="scientific">Paenibacillus spongiae</name>
    <dbReference type="NCBI Taxonomy" id="2909671"/>
    <lineage>
        <taxon>Bacteria</taxon>
        <taxon>Bacillati</taxon>
        <taxon>Bacillota</taxon>
        <taxon>Bacilli</taxon>
        <taxon>Bacillales</taxon>
        <taxon>Paenibacillaceae</taxon>
        <taxon>Paenibacillus</taxon>
    </lineage>
</organism>
<proteinExistence type="predicted"/>
<dbReference type="SUPFAM" id="SSF56112">
    <property type="entry name" value="Protein kinase-like (PK-like)"/>
    <property type="match status" value="1"/>
</dbReference>
<dbReference type="Gene3D" id="3.30.200.20">
    <property type="entry name" value="Phosphorylase Kinase, domain 1"/>
    <property type="match status" value="1"/>
</dbReference>
<protein>
    <recommendedName>
        <fullName evidence="3">Aminoglycoside phosphotransferase domain-containing protein</fullName>
    </recommendedName>
</protein>
<evidence type="ECO:0000313" key="2">
    <source>
        <dbReference type="Proteomes" id="UP001057877"/>
    </source>
</evidence>
<keyword evidence="2" id="KW-1185">Reference proteome</keyword>
<name>A0ABY5SBA5_9BACL</name>
<evidence type="ECO:0000313" key="1">
    <source>
        <dbReference type="EMBL" id="UVI30944.1"/>
    </source>
</evidence>
<gene>
    <name evidence="1" type="ORF">L1F29_03490</name>
</gene>
<dbReference type="Proteomes" id="UP001057877">
    <property type="component" value="Chromosome"/>
</dbReference>
<sequence length="160" mass="18830">MKIKYRIEDNVLMSSLKKEYGIQAESIHFIPVGDSAYSYWVNCGNGERYYLKLFNYQNDRQRRSIERLQHYLPLTWSMYHNKLFQNLTFPIKTLMGEFEIHVGNITIVLFNFIEGETLADAYPFSKDILIEIARSVASIHRMTPYIDHTMLLTETFDDGA</sequence>